<dbReference type="SUPFAM" id="SSF81301">
    <property type="entry name" value="Nucleotidyltransferase"/>
    <property type="match status" value="1"/>
</dbReference>
<gene>
    <name evidence="9" type="ORF">N5D63_10495</name>
</gene>
<dbReference type="AlphaFoldDB" id="A0AA42Q1G7"/>
<evidence type="ECO:0000256" key="3">
    <source>
        <dbReference type="ARBA" id="ARBA00022695"/>
    </source>
</evidence>
<dbReference type="RefSeq" id="WP_174863241.1">
    <property type="nucleotide sequence ID" value="NZ_JAOCEK010000006.1"/>
</dbReference>
<dbReference type="GO" id="GO:0005524">
    <property type="term" value="F:ATP binding"/>
    <property type="evidence" value="ECO:0007669"/>
    <property type="project" value="UniProtKB-KW"/>
</dbReference>
<dbReference type="PANTHER" id="PTHR33571:SF12">
    <property type="entry name" value="BSL3053 PROTEIN"/>
    <property type="match status" value="1"/>
</dbReference>
<keyword evidence="3" id="KW-0548">Nucleotidyltransferase</keyword>
<dbReference type="PANTHER" id="PTHR33571">
    <property type="entry name" value="SSL8005 PROTEIN"/>
    <property type="match status" value="1"/>
</dbReference>
<evidence type="ECO:0000256" key="6">
    <source>
        <dbReference type="ARBA" id="ARBA00022840"/>
    </source>
</evidence>
<dbReference type="Proteomes" id="UP001161065">
    <property type="component" value="Unassembled WGS sequence"/>
</dbReference>
<name>A0AA42Q1G7_9BURK</name>
<evidence type="ECO:0000256" key="7">
    <source>
        <dbReference type="ARBA" id="ARBA00022842"/>
    </source>
</evidence>
<comment type="cofactor">
    <cofactor evidence="1">
        <name>Mg(2+)</name>
        <dbReference type="ChEBI" id="CHEBI:18420"/>
    </cofactor>
</comment>
<sequence>MTTYRQLLSQRERIRSIVARHKGANPRLFGSVASGMQHDTSDVDLLIDMMPGGSLLDLVNMQMELSKEIGVQFDVNTPRSLPKKWRDTVVQGAVAL</sequence>
<keyword evidence="5" id="KW-0547">Nucleotide-binding</keyword>
<dbReference type="EMBL" id="JAOCEK010000006">
    <property type="protein sequence ID" value="MDH1334571.1"/>
    <property type="molecule type" value="Genomic_DNA"/>
</dbReference>
<dbReference type="GO" id="GO:0046872">
    <property type="term" value="F:metal ion binding"/>
    <property type="evidence" value="ECO:0007669"/>
    <property type="project" value="UniProtKB-KW"/>
</dbReference>
<feature type="domain" description="Polymerase beta nucleotidyltransferase" evidence="8">
    <location>
        <begin position="28"/>
        <end position="91"/>
    </location>
</feature>
<dbReference type="CDD" id="cd05403">
    <property type="entry name" value="NT_KNTase_like"/>
    <property type="match status" value="1"/>
</dbReference>
<protein>
    <submittedName>
        <fullName evidence="9">Nucleotidyltransferase domain-containing protein</fullName>
    </submittedName>
</protein>
<evidence type="ECO:0000256" key="1">
    <source>
        <dbReference type="ARBA" id="ARBA00001946"/>
    </source>
</evidence>
<dbReference type="InterPro" id="IPR043519">
    <property type="entry name" value="NT_sf"/>
</dbReference>
<evidence type="ECO:0000256" key="2">
    <source>
        <dbReference type="ARBA" id="ARBA00022679"/>
    </source>
</evidence>
<keyword evidence="2" id="KW-0808">Transferase</keyword>
<comment type="caution">
    <text evidence="9">The sequence shown here is derived from an EMBL/GenBank/DDBJ whole genome shotgun (WGS) entry which is preliminary data.</text>
</comment>
<dbReference type="Pfam" id="PF18765">
    <property type="entry name" value="Polbeta"/>
    <property type="match status" value="1"/>
</dbReference>
<keyword evidence="7" id="KW-0460">Magnesium</keyword>
<dbReference type="InterPro" id="IPR041633">
    <property type="entry name" value="Polbeta"/>
</dbReference>
<dbReference type="Gene3D" id="3.30.460.10">
    <property type="entry name" value="Beta Polymerase, domain 2"/>
    <property type="match status" value="1"/>
</dbReference>
<evidence type="ECO:0000256" key="5">
    <source>
        <dbReference type="ARBA" id="ARBA00022741"/>
    </source>
</evidence>
<proteinExistence type="predicted"/>
<evidence type="ECO:0000256" key="4">
    <source>
        <dbReference type="ARBA" id="ARBA00022723"/>
    </source>
</evidence>
<dbReference type="GeneID" id="300069962"/>
<dbReference type="InterPro" id="IPR052038">
    <property type="entry name" value="Type-VII_TA_antitoxin"/>
</dbReference>
<evidence type="ECO:0000259" key="8">
    <source>
        <dbReference type="Pfam" id="PF18765"/>
    </source>
</evidence>
<evidence type="ECO:0000313" key="10">
    <source>
        <dbReference type="Proteomes" id="UP001161065"/>
    </source>
</evidence>
<keyword evidence="4" id="KW-0479">Metal-binding</keyword>
<accession>A0AA42Q1G7</accession>
<dbReference type="GO" id="GO:0016779">
    <property type="term" value="F:nucleotidyltransferase activity"/>
    <property type="evidence" value="ECO:0007669"/>
    <property type="project" value="UniProtKB-KW"/>
</dbReference>
<keyword evidence="6" id="KW-0067">ATP-binding</keyword>
<reference evidence="9" key="1">
    <citation type="submission" date="2022-09" db="EMBL/GenBank/DDBJ databases">
        <title>Intensive care unit water sources are persistently colonized with multi-drug resistant bacteria and are the site of extensive horizontal gene transfer of antibiotic resistance genes.</title>
        <authorList>
            <person name="Diorio-Toth L."/>
        </authorList>
    </citation>
    <scope>NUCLEOTIDE SEQUENCE</scope>
    <source>
        <strain evidence="9">GD03832</strain>
    </source>
</reference>
<organism evidence="9 10">
    <name type="scientific">Comamonas thiooxydans</name>
    <dbReference type="NCBI Taxonomy" id="363952"/>
    <lineage>
        <taxon>Bacteria</taxon>
        <taxon>Pseudomonadati</taxon>
        <taxon>Pseudomonadota</taxon>
        <taxon>Betaproteobacteria</taxon>
        <taxon>Burkholderiales</taxon>
        <taxon>Comamonadaceae</taxon>
        <taxon>Comamonas</taxon>
    </lineage>
</organism>
<evidence type="ECO:0000313" key="9">
    <source>
        <dbReference type="EMBL" id="MDH1334571.1"/>
    </source>
</evidence>